<dbReference type="InterPro" id="IPR015421">
    <property type="entry name" value="PyrdxlP-dep_Trfase_major"/>
</dbReference>
<evidence type="ECO:0000256" key="5">
    <source>
        <dbReference type="ARBA" id="ARBA00022679"/>
    </source>
</evidence>
<evidence type="ECO:0000256" key="2">
    <source>
        <dbReference type="ARBA" id="ARBA00022490"/>
    </source>
</evidence>
<dbReference type="CDD" id="cd00610">
    <property type="entry name" value="OAT_like"/>
    <property type="match status" value="1"/>
</dbReference>
<evidence type="ECO:0000256" key="7">
    <source>
        <dbReference type="ARBA" id="ARBA00029440"/>
    </source>
</evidence>
<keyword evidence="10" id="KW-1185">Reference proteome</keyword>
<keyword evidence="4" id="KW-0028">Amino-acid biosynthesis</keyword>
<dbReference type="Pfam" id="PF00202">
    <property type="entry name" value="Aminotran_3"/>
    <property type="match status" value="1"/>
</dbReference>
<keyword evidence="5 9" id="KW-0808">Transferase</keyword>
<evidence type="ECO:0000256" key="4">
    <source>
        <dbReference type="ARBA" id="ARBA00022605"/>
    </source>
</evidence>
<dbReference type="NCBIfam" id="NF002325">
    <property type="entry name" value="PRK01278.1"/>
    <property type="match status" value="1"/>
</dbReference>
<dbReference type="InterPro" id="IPR050103">
    <property type="entry name" value="Class-III_PLP-dep_AT"/>
</dbReference>
<evidence type="ECO:0000313" key="9">
    <source>
        <dbReference type="EMBL" id="AEP11298.1"/>
    </source>
</evidence>
<evidence type="ECO:0000256" key="8">
    <source>
        <dbReference type="RuleBase" id="RU003560"/>
    </source>
</evidence>
<reference evidence="9 10" key="1">
    <citation type="journal article" date="2012" name="Environ. Microbiol.">
        <title>Complete genome of Candidatus Chloracidobacterium thermophilum, a chlorophyll-based photoheterotroph belonging to the phylum Acidobacteria.</title>
        <authorList>
            <person name="Garcia Costas A.M."/>
            <person name="Liu Z."/>
            <person name="Tomsho L.P."/>
            <person name="Schuster S.C."/>
            <person name="Ward D.M."/>
            <person name="Bryant D.A."/>
        </authorList>
    </citation>
    <scope>NUCLEOTIDE SEQUENCE [LARGE SCALE GENOMIC DNA]</scope>
    <source>
        <strain evidence="9 10">B</strain>
    </source>
</reference>
<dbReference type="PROSITE" id="PS00600">
    <property type="entry name" value="AA_TRANSFER_CLASS_3"/>
    <property type="match status" value="1"/>
</dbReference>
<protein>
    <submittedName>
        <fullName evidence="9">Acetylornithine aminotransferase apoenzyme</fullName>
        <ecNumber evidence="9">2.6.1.11</ecNumber>
    </submittedName>
</protein>
<dbReference type="AlphaFoldDB" id="G2LE78"/>
<dbReference type="STRING" id="981222.Cabther_A0540"/>
<keyword evidence="6 8" id="KW-0663">Pyridoxal phosphate</keyword>
<dbReference type="InterPro" id="IPR015424">
    <property type="entry name" value="PyrdxlP-dep_Trfase"/>
</dbReference>
<dbReference type="HAMAP" id="MF_02084">
    <property type="entry name" value="LysJ_aminotrans_3"/>
    <property type="match status" value="1"/>
</dbReference>
<dbReference type="KEGG" id="ctm:Cabther_A0540"/>
<dbReference type="PANTHER" id="PTHR11986:SF79">
    <property type="entry name" value="ACETYLORNITHINE AMINOTRANSFERASE, MITOCHONDRIAL"/>
    <property type="match status" value="1"/>
</dbReference>
<organism evidence="9 10">
    <name type="scientific">Chloracidobacterium thermophilum (strain B)</name>
    <dbReference type="NCBI Taxonomy" id="981222"/>
    <lineage>
        <taxon>Bacteria</taxon>
        <taxon>Pseudomonadati</taxon>
        <taxon>Acidobacteriota</taxon>
        <taxon>Terriglobia</taxon>
        <taxon>Terriglobales</taxon>
        <taxon>Acidobacteriaceae</taxon>
        <taxon>Chloracidobacterium</taxon>
    </lineage>
</organism>
<dbReference type="EMBL" id="CP002514">
    <property type="protein sequence ID" value="AEP11298.1"/>
    <property type="molecule type" value="Genomic_DNA"/>
</dbReference>
<proteinExistence type="inferred from homology"/>
<dbReference type="FunFam" id="3.40.640.10:FF:000004">
    <property type="entry name" value="Acetylornithine aminotransferase"/>
    <property type="match status" value="1"/>
</dbReference>
<name>G2LE78_CHLTF</name>
<dbReference type="EC" id="2.6.1.11" evidence="9"/>
<dbReference type="InterPro" id="IPR005814">
    <property type="entry name" value="Aminotrans_3"/>
</dbReference>
<dbReference type="GO" id="GO:0003992">
    <property type="term" value="F:N2-acetyl-L-ornithine:2-oxoglutarate 5-aminotransferase activity"/>
    <property type="evidence" value="ECO:0007669"/>
    <property type="project" value="UniProtKB-EC"/>
</dbReference>
<evidence type="ECO:0000256" key="1">
    <source>
        <dbReference type="ARBA" id="ARBA00001933"/>
    </source>
</evidence>
<comment type="pathway">
    <text evidence="7">Amino-acid biosynthesis.</text>
</comment>
<sequence>MLEARYGLGLYVSRGITLVRGAGAYVWDSDGRRYLDCTAAYGVASLGHCHPAVVEAISQQAATLIACSGSFGNDQRAQLYADLMTVLPYGLTRVFFCNSGAEANEAALKFARLTTGRHGVVAAQRGFHGRTAGALTATWEPKYREPFEPLLPGFTYIPYNDEAALDAAITDEIGAVILEVVQGEGGVRPGTTAFLHRAQQLCRERGALLILDEVQSGFGRTGTFFACEAVGIEPDILTMAKGIASGFPMGAVALGERVAKLSPGQHGTTFGGGPLACAAARATVRVLKETNLPAQVERLSGLFFERLRAIPSHRIREVRGRGYMIGIELTEPAAPYIAAAQERGLLVLNAGVNVIRLLPPLVLTEEDITLATMILKEILR</sequence>
<dbReference type="GO" id="GO:0030170">
    <property type="term" value="F:pyridoxal phosphate binding"/>
    <property type="evidence" value="ECO:0007669"/>
    <property type="project" value="InterPro"/>
</dbReference>
<evidence type="ECO:0000256" key="3">
    <source>
        <dbReference type="ARBA" id="ARBA00022576"/>
    </source>
</evidence>
<keyword evidence="2" id="KW-0963">Cytoplasm</keyword>
<gene>
    <name evidence="9" type="ordered locus">Cabther_A0540</name>
</gene>
<dbReference type="NCBIfam" id="TIGR00707">
    <property type="entry name" value="argD"/>
    <property type="match status" value="1"/>
</dbReference>
<evidence type="ECO:0000313" key="10">
    <source>
        <dbReference type="Proteomes" id="UP000006791"/>
    </source>
</evidence>
<dbReference type="Gene3D" id="3.90.1150.10">
    <property type="entry name" value="Aspartate Aminotransferase, domain 1"/>
    <property type="match status" value="1"/>
</dbReference>
<dbReference type="PANTHER" id="PTHR11986">
    <property type="entry name" value="AMINOTRANSFERASE CLASS III"/>
    <property type="match status" value="1"/>
</dbReference>
<dbReference type="Gene3D" id="3.40.640.10">
    <property type="entry name" value="Type I PLP-dependent aspartate aminotransferase-like (Major domain)"/>
    <property type="match status" value="1"/>
</dbReference>
<evidence type="ECO:0000256" key="6">
    <source>
        <dbReference type="ARBA" id="ARBA00022898"/>
    </source>
</evidence>
<dbReference type="SUPFAM" id="SSF53383">
    <property type="entry name" value="PLP-dependent transferases"/>
    <property type="match status" value="1"/>
</dbReference>
<keyword evidence="3 9" id="KW-0032">Aminotransferase</keyword>
<dbReference type="HOGENOM" id="CLU_016922_10_0_0"/>
<dbReference type="PIRSF" id="PIRSF000521">
    <property type="entry name" value="Transaminase_4ab_Lys_Orn"/>
    <property type="match status" value="1"/>
</dbReference>
<dbReference type="InterPro" id="IPR004636">
    <property type="entry name" value="AcOrn/SuccOrn_fam"/>
</dbReference>
<dbReference type="Proteomes" id="UP000006791">
    <property type="component" value="Chromosome 1"/>
</dbReference>
<dbReference type="GO" id="GO:0006526">
    <property type="term" value="P:L-arginine biosynthetic process"/>
    <property type="evidence" value="ECO:0007669"/>
    <property type="project" value="UniProtKB-ARBA"/>
</dbReference>
<comment type="cofactor">
    <cofactor evidence="1">
        <name>pyridoxal 5'-phosphate</name>
        <dbReference type="ChEBI" id="CHEBI:597326"/>
    </cofactor>
</comment>
<dbReference type="InterPro" id="IPR037537">
    <property type="entry name" value="LysJ"/>
</dbReference>
<dbReference type="InterPro" id="IPR015422">
    <property type="entry name" value="PyrdxlP-dep_Trfase_small"/>
</dbReference>
<dbReference type="InterPro" id="IPR049704">
    <property type="entry name" value="Aminotrans_3_PPA_site"/>
</dbReference>
<dbReference type="GO" id="GO:0042802">
    <property type="term" value="F:identical protein binding"/>
    <property type="evidence" value="ECO:0007669"/>
    <property type="project" value="TreeGrafter"/>
</dbReference>
<comment type="similarity">
    <text evidence="8">Belongs to the class-III pyridoxal-phosphate-dependent aminotransferase family.</text>
</comment>
<accession>G2LE78</accession>